<dbReference type="NCBIfam" id="NF006599">
    <property type="entry name" value="PRK09136.1"/>
    <property type="match status" value="1"/>
</dbReference>
<evidence type="ECO:0000256" key="5">
    <source>
        <dbReference type="HAMAP-Rule" id="MF_01963"/>
    </source>
</evidence>
<comment type="caution">
    <text evidence="7">The sequence shown here is derived from an EMBL/GenBank/DDBJ whole genome shotgun (WGS) entry which is preliminary data.</text>
</comment>
<dbReference type="Proteomes" id="UP000070284">
    <property type="component" value="Unassembled WGS sequence"/>
</dbReference>
<evidence type="ECO:0000313" key="7">
    <source>
        <dbReference type="EMBL" id="KXA95507.1"/>
    </source>
</evidence>
<feature type="binding site" evidence="5">
    <location>
        <position position="181"/>
    </location>
    <ligand>
        <name>phosphate</name>
        <dbReference type="ChEBI" id="CHEBI:43474"/>
    </ligand>
</feature>
<dbReference type="InterPro" id="IPR035994">
    <property type="entry name" value="Nucleoside_phosphorylase_sf"/>
</dbReference>
<protein>
    <recommendedName>
        <fullName evidence="5">Probable 6-oxopurine nucleoside phosphorylase</fullName>
        <ecNumber evidence="5">2.4.2.1</ecNumber>
    </recommendedName>
    <alternativeName>
        <fullName evidence="5">Purine nucleoside phosphorylase</fullName>
        <shortName evidence="5">PNP</shortName>
    </alternativeName>
</protein>
<comment type="function">
    <text evidence="5">Purine nucleoside phosphorylase which is highly specific for 6-oxopurine nucleosides. Cleaves guanosine or inosine to respective bases and sugar-1-phosphate molecules. Involved in purine salvage.</text>
</comment>
<dbReference type="Pfam" id="PF01048">
    <property type="entry name" value="PNP_UDP_1"/>
    <property type="match status" value="1"/>
</dbReference>
<proteinExistence type="inferred from homology"/>
<keyword evidence="1 5" id="KW-0328">Glycosyltransferase</keyword>
<dbReference type="SUPFAM" id="SSF53167">
    <property type="entry name" value="Purine and uridine phosphorylases"/>
    <property type="match status" value="1"/>
</dbReference>
<dbReference type="PANTHER" id="PTHR42679">
    <property type="entry name" value="S-METHYL-5'-THIOADENOSINE PHOSPHORYLASE"/>
    <property type="match status" value="1"/>
</dbReference>
<dbReference type="EC" id="2.4.2.1" evidence="5"/>
<sequence>MAVIGGSGLYSLDFIENPKRKKFDTPYGQSPEIVLGDLNDKEVAFLPRHGKDHAAPPHRINFRANLWSLRELGVERIFASTAAGSLDLDLEPGEFVLLDQFLDFTKNRTSTFYEGKEGVYHVDMTEPYCPDLRNILQKTAEDLDIPVSSSGTYVCTEGPRFETAAEIRMFRQLGADVVGMTNVPESVLARELEMCYSAVSVVTNFAAGISQERLTHEEVAEIMDENMERLKDLLYSTIPKVPKKRTCPCRNALSGAKVEV</sequence>
<dbReference type="GO" id="GO:0019509">
    <property type="term" value="P:L-methionine salvage from methylthioadenosine"/>
    <property type="evidence" value="ECO:0007669"/>
    <property type="project" value="TreeGrafter"/>
</dbReference>
<dbReference type="AlphaFoldDB" id="A0A133UMY0"/>
<keyword evidence="8" id="KW-1185">Reference proteome</keyword>
<feature type="binding site" evidence="5">
    <location>
        <position position="180"/>
    </location>
    <ligand>
        <name>substrate</name>
    </ligand>
</feature>
<evidence type="ECO:0000256" key="3">
    <source>
        <dbReference type="ARBA" id="ARBA00022726"/>
    </source>
</evidence>
<feature type="domain" description="Nucleoside phosphorylase" evidence="6">
    <location>
        <begin position="2"/>
        <end position="237"/>
    </location>
</feature>
<comment type="similarity">
    <text evidence="5">Belongs to the PNP/MTAP phosphorylase family. MTAP subfamily.</text>
</comment>
<feature type="binding site" evidence="5">
    <location>
        <position position="7"/>
    </location>
    <ligand>
        <name>phosphate</name>
        <dbReference type="ChEBI" id="CHEBI:43474"/>
    </ligand>
</feature>
<comment type="pathway">
    <text evidence="5">Purine metabolism; purine nucleoside salvage.</text>
</comment>
<evidence type="ECO:0000256" key="4">
    <source>
        <dbReference type="ARBA" id="ARBA00063054"/>
    </source>
</evidence>
<evidence type="ECO:0000313" key="8">
    <source>
        <dbReference type="Proteomes" id="UP000070284"/>
    </source>
</evidence>
<dbReference type="PATRIC" id="fig|1698264.3.peg.324"/>
<evidence type="ECO:0000256" key="2">
    <source>
        <dbReference type="ARBA" id="ARBA00022679"/>
    </source>
</evidence>
<dbReference type="HAMAP" id="MF_01963">
    <property type="entry name" value="MTAP"/>
    <property type="match status" value="1"/>
</dbReference>
<comment type="subunit">
    <text evidence="4 5">Homohexamer. Dimer of a homotrimer.</text>
</comment>
<organism evidence="7 8">
    <name type="scientific">candidate division MSBL1 archaeon SCGC-AAA259E19</name>
    <dbReference type="NCBI Taxonomy" id="1698264"/>
    <lineage>
        <taxon>Archaea</taxon>
        <taxon>Methanobacteriati</taxon>
        <taxon>Methanobacteriota</taxon>
        <taxon>candidate division MSBL1</taxon>
    </lineage>
</organism>
<feature type="site" description="Important for substrate specificity" evidence="5">
    <location>
        <position position="216"/>
    </location>
</feature>
<feature type="binding site" evidence="5">
    <location>
        <begin position="204"/>
        <end position="206"/>
    </location>
    <ligand>
        <name>substrate</name>
    </ligand>
</feature>
<dbReference type="UniPathway" id="UPA00606"/>
<dbReference type="FunFam" id="3.40.50.1580:FF:000012">
    <property type="entry name" value="Probable 6-oxopurine nucleoside phosphorylase"/>
    <property type="match status" value="1"/>
</dbReference>
<dbReference type="Gene3D" id="3.40.50.1580">
    <property type="entry name" value="Nucleoside phosphorylase domain"/>
    <property type="match status" value="1"/>
</dbReference>
<name>A0A133UMY0_9EURY</name>
<comment type="miscellaneous">
    <text evidence="5">Although this enzyme belongs to the family of MTA phosphorylases based on sequence homology, it has been shown that conserved amino acid substitutions in the substrate binding pocket convert the substrate specificity of this enzyme from 6-aminopurines to 6-oxopurines.</text>
</comment>
<feature type="binding site" evidence="5">
    <location>
        <begin position="48"/>
        <end position="49"/>
    </location>
    <ligand>
        <name>phosphate</name>
        <dbReference type="ChEBI" id="CHEBI:43474"/>
    </ligand>
</feature>
<reference evidence="7 8" key="1">
    <citation type="journal article" date="2016" name="Sci. Rep.">
        <title>Metabolic traits of an uncultured archaeal lineage -MSBL1- from brine pools of the Red Sea.</title>
        <authorList>
            <person name="Mwirichia R."/>
            <person name="Alam I."/>
            <person name="Rashid M."/>
            <person name="Vinu M."/>
            <person name="Ba-Alawi W."/>
            <person name="Anthony Kamau A."/>
            <person name="Kamanda Ngugi D."/>
            <person name="Goker M."/>
            <person name="Klenk H.P."/>
            <person name="Bajic V."/>
            <person name="Stingl U."/>
        </authorList>
    </citation>
    <scope>NUCLEOTIDE SEQUENCE [LARGE SCALE GENOMIC DNA]</scope>
    <source>
        <strain evidence="7">SCGC-AAA259E19</strain>
    </source>
</reference>
<accession>A0A133UMY0</accession>
<keyword evidence="2 5" id="KW-0808">Transferase</keyword>
<dbReference type="NCBIfam" id="TIGR01694">
    <property type="entry name" value="MTAP"/>
    <property type="match status" value="1"/>
</dbReference>
<dbReference type="GO" id="GO:0005829">
    <property type="term" value="C:cytosol"/>
    <property type="evidence" value="ECO:0007669"/>
    <property type="project" value="TreeGrafter"/>
</dbReference>
<dbReference type="PANTHER" id="PTHR42679:SF2">
    <property type="entry name" value="S-METHYL-5'-THIOADENOSINE PHOSPHORYLASE"/>
    <property type="match status" value="1"/>
</dbReference>
<evidence type="ECO:0000256" key="1">
    <source>
        <dbReference type="ARBA" id="ARBA00022676"/>
    </source>
</evidence>
<dbReference type="GO" id="GO:0006166">
    <property type="term" value="P:purine ribonucleoside salvage"/>
    <property type="evidence" value="ECO:0007669"/>
    <property type="project" value="UniProtKB-UniRule"/>
</dbReference>
<dbReference type="CDD" id="cd09010">
    <property type="entry name" value="MTAP_SsMTAPII_like_MTIP"/>
    <property type="match status" value="1"/>
</dbReference>
<dbReference type="GO" id="GO:0017061">
    <property type="term" value="F:S-methyl-5-thioadenosine phosphorylase activity"/>
    <property type="evidence" value="ECO:0007669"/>
    <property type="project" value="InterPro"/>
</dbReference>
<feature type="binding site" evidence="5">
    <location>
        <begin position="81"/>
        <end position="82"/>
    </location>
    <ligand>
        <name>phosphate</name>
        <dbReference type="ChEBI" id="CHEBI:43474"/>
    </ligand>
</feature>
<keyword evidence="3 5" id="KW-0660">Purine salvage</keyword>
<dbReference type="EMBL" id="LHXO01000013">
    <property type="protein sequence ID" value="KXA95507.1"/>
    <property type="molecule type" value="Genomic_DNA"/>
</dbReference>
<feature type="site" description="Important for substrate specificity" evidence="5">
    <location>
        <position position="162"/>
    </location>
</feature>
<evidence type="ECO:0000259" key="6">
    <source>
        <dbReference type="Pfam" id="PF01048"/>
    </source>
</evidence>
<gene>
    <name evidence="7" type="ORF">AKJ65_01655</name>
</gene>
<comment type="catalytic activity">
    <reaction evidence="5">
        <text>a purine D-ribonucleoside + phosphate = a purine nucleobase + alpha-D-ribose 1-phosphate</text>
        <dbReference type="Rhea" id="RHEA:19805"/>
        <dbReference type="ChEBI" id="CHEBI:26386"/>
        <dbReference type="ChEBI" id="CHEBI:43474"/>
        <dbReference type="ChEBI" id="CHEBI:57720"/>
        <dbReference type="ChEBI" id="CHEBI:142355"/>
        <dbReference type="EC" id="2.4.2.1"/>
    </reaction>
</comment>
<dbReference type="InterPro" id="IPR000845">
    <property type="entry name" value="Nucleoside_phosphorylase_d"/>
</dbReference>
<dbReference type="InterPro" id="IPR010044">
    <property type="entry name" value="MTAP"/>
</dbReference>